<reference evidence="2" key="1">
    <citation type="submission" date="2021-05" db="EMBL/GenBank/DDBJ databases">
        <authorList>
            <person name="Khan N."/>
        </authorList>
    </citation>
    <scope>NUCLEOTIDE SEQUENCE</scope>
</reference>
<gene>
    <name evidence="2" type="ORF">FEQUK3_LOCUS2007</name>
</gene>
<dbReference type="Proteomes" id="UP000693738">
    <property type="component" value="Unassembled WGS sequence"/>
</dbReference>
<protein>
    <submittedName>
        <fullName evidence="2">Uncharacterized protein</fullName>
    </submittedName>
</protein>
<evidence type="ECO:0000256" key="1">
    <source>
        <dbReference type="SAM" id="MobiDB-lite"/>
    </source>
</evidence>
<dbReference type="EMBL" id="CAJSTJ010000088">
    <property type="protein sequence ID" value="CAG7556309.1"/>
    <property type="molecule type" value="Genomic_DNA"/>
</dbReference>
<feature type="region of interest" description="Disordered" evidence="1">
    <location>
        <begin position="396"/>
        <end position="473"/>
    </location>
</feature>
<feature type="compositionally biased region" description="Polar residues" evidence="1">
    <location>
        <begin position="525"/>
        <end position="549"/>
    </location>
</feature>
<evidence type="ECO:0000313" key="3">
    <source>
        <dbReference type="Proteomes" id="UP000693738"/>
    </source>
</evidence>
<evidence type="ECO:0000313" key="2">
    <source>
        <dbReference type="EMBL" id="CAG7556309.1"/>
    </source>
</evidence>
<proteinExistence type="predicted"/>
<accession>A0A8J2ILK1</accession>
<comment type="caution">
    <text evidence="2">The sequence shown here is derived from an EMBL/GenBank/DDBJ whole genome shotgun (WGS) entry which is preliminary data.</text>
</comment>
<dbReference type="AlphaFoldDB" id="A0A8J2ILK1"/>
<feature type="region of interest" description="Disordered" evidence="1">
    <location>
        <begin position="510"/>
        <end position="549"/>
    </location>
</feature>
<feature type="compositionally biased region" description="Basic residues" evidence="1">
    <location>
        <begin position="404"/>
        <end position="418"/>
    </location>
</feature>
<sequence>MAPKRIVVEPRSRRAPKGVIGSTYDALTSSENAAVVRSIALFGVVVTFLSSSWGEILLPPPASSRLAQLVSKFEFLDAVASVGTSPRASPKSKLATTIGPPFVVGLTASKTPKRKSQESTITRERSSIDSRFSPVRFAISNLEPALTRRAQTSVTKSPIVPIRNADTKSRQKSVAERRMIFEAASQQPEPSTPPGGSLIPRPPLRLAHSKSWRSLKSKRSVVYSSTDNAAGTPESASNELKTTSKPISPAPQTAPSPETLLASDDPFGTWRSPLNRPDDSWASFKQSCPMEAAPDASPSYIRSQYTEASPQRDQRVSIHAAKFNSMLENDLAERNLSIGENRNHGWMDHARKMASSFSNTVSGGTSSHRKKSVGSPGAFDQIPINKNDLMYFKLTGTSNTGRSKLPHSKISGLRKRFGQSKEQPSVAFASADKERHESAPTETGSPISPSRIPLLKSCSSTESEELKTSTLRSKSYAPYRSQSFLRSLHTPVRRRNTEKNDSPLQQKISLFESLDRHNSVPDPLRTTTGTRKSRTNSGDSVLRSSDTSPVAQEQAATVAGEALSPCTTDVIPIQPILKQTSLTNEISPLVLEKPLSFPRAPGTRPGFNMDGEAGLCVAPLPLFAEPQRRFSRTKNVLSQAANRLSLPDIEKEYELIELLEDNLKRVSDDSLPVSKARCLLEQPKPVNAKELKRLVSLCKEKVRKISGGRSE</sequence>
<feature type="region of interest" description="Disordered" evidence="1">
    <location>
        <begin position="357"/>
        <end position="380"/>
    </location>
</feature>
<feature type="region of interest" description="Disordered" evidence="1">
    <location>
        <begin position="183"/>
        <end position="204"/>
    </location>
</feature>
<feature type="compositionally biased region" description="Polar residues" evidence="1">
    <location>
        <begin position="222"/>
        <end position="247"/>
    </location>
</feature>
<feature type="region of interest" description="Disordered" evidence="1">
    <location>
        <begin position="217"/>
        <end position="274"/>
    </location>
</feature>
<feature type="compositionally biased region" description="Polar residues" evidence="1">
    <location>
        <begin position="357"/>
        <end position="366"/>
    </location>
</feature>
<organism evidence="2 3">
    <name type="scientific">Fusarium equiseti</name>
    <name type="common">Fusarium scirpi</name>
    <dbReference type="NCBI Taxonomy" id="61235"/>
    <lineage>
        <taxon>Eukaryota</taxon>
        <taxon>Fungi</taxon>
        <taxon>Dikarya</taxon>
        <taxon>Ascomycota</taxon>
        <taxon>Pezizomycotina</taxon>
        <taxon>Sordariomycetes</taxon>
        <taxon>Hypocreomycetidae</taxon>
        <taxon>Hypocreales</taxon>
        <taxon>Nectriaceae</taxon>
        <taxon>Fusarium</taxon>
        <taxon>Fusarium incarnatum-equiseti species complex</taxon>
    </lineage>
</organism>
<name>A0A8J2ILK1_FUSEQ</name>